<feature type="compositionally biased region" description="Basic and acidic residues" evidence="2">
    <location>
        <begin position="138"/>
        <end position="193"/>
    </location>
</feature>
<name>A0A2P6U2C3_CHLSO</name>
<feature type="compositionally biased region" description="Low complexity" evidence="2">
    <location>
        <begin position="335"/>
        <end position="359"/>
    </location>
</feature>
<feature type="compositionally biased region" description="Low complexity" evidence="2">
    <location>
        <begin position="196"/>
        <end position="207"/>
    </location>
</feature>
<dbReference type="PANTHER" id="PTHR31836:SF28">
    <property type="entry name" value="SRCR DOMAIN-CONTAINING PROTEIN-RELATED"/>
    <property type="match status" value="1"/>
</dbReference>
<dbReference type="CDD" id="cd22271">
    <property type="entry name" value="DPBB_EXP_N-like"/>
    <property type="match status" value="1"/>
</dbReference>
<reference evidence="4 5" key="1">
    <citation type="journal article" date="2018" name="Plant J.">
        <title>Genome sequences of Chlorella sorokiniana UTEX 1602 and Micractinium conductrix SAG 241.80: implications to maltose excretion by a green alga.</title>
        <authorList>
            <person name="Arriola M.B."/>
            <person name="Velmurugan N."/>
            <person name="Zhang Y."/>
            <person name="Plunkett M.H."/>
            <person name="Hondzo H."/>
            <person name="Barney B.M."/>
        </authorList>
    </citation>
    <scope>NUCLEOTIDE SEQUENCE [LARGE SCALE GENOMIC DNA]</scope>
    <source>
        <strain evidence="5">UTEX 1602</strain>
    </source>
</reference>
<sequence>MAGRRHAGAAALLCLGLLCLASSALAFKGEGTAYSGPGDKDATGKNACGFGDLGSKFETWYAAMNSQQFDGSCGRCIKARGTERPVSGKWHVVKIVDMCPSCSHGDVDFSSTAFKAITGLAWDRKSIEWEWTDCNQEAADKKMKEEEKRKAAEKKAAEQKRKEEEQRKKEEADRKRAAEDKARQEAERAKAEEEAAQAQQAQQAGEAVQGQLVSPAGSQTVASANATAGAESATATASAGMAEQERPVSDWVVRCAEGRQRCPNLSLAARGYQCTTLDGSACCLTPSGKLCKLLANYEEDTAALAYWRGRNLAGGSAGNASKEATQLNKTGGSTPAAANEAAAGPAAPVAAAPSPAAAERPAKDEAQEESAAESVPTKEPAPSPAAAPAGRRMLKH</sequence>
<feature type="compositionally biased region" description="Polar residues" evidence="2">
    <location>
        <begin position="318"/>
        <end position="333"/>
    </location>
</feature>
<feature type="signal peptide" evidence="3">
    <location>
        <begin position="1"/>
        <end position="26"/>
    </location>
</feature>
<dbReference type="EMBL" id="LHPG02000002">
    <property type="protein sequence ID" value="PRW60471.1"/>
    <property type="molecule type" value="Genomic_DNA"/>
</dbReference>
<feature type="region of interest" description="Disordered" evidence="2">
    <location>
        <begin position="315"/>
        <end position="396"/>
    </location>
</feature>
<protein>
    <submittedName>
        <fullName evidence="4">Trafficking particle complex subunit 5</fullName>
    </submittedName>
</protein>
<dbReference type="InterPro" id="IPR036908">
    <property type="entry name" value="RlpA-like_sf"/>
</dbReference>
<evidence type="ECO:0000256" key="1">
    <source>
        <dbReference type="ARBA" id="ARBA00022729"/>
    </source>
</evidence>
<dbReference type="SUPFAM" id="SSF50685">
    <property type="entry name" value="Barwin-like endoglucanases"/>
    <property type="match status" value="1"/>
</dbReference>
<dbReference type="Proteomes" id="UP000239899">
    <property type="component" value="Unassembled WGS sequence"/>
</dbReference>
<dbReference type="AlphaFoldDB" id="A0A2P6U2C3"/>
<proteinExistence type="predicted"/>
<feature type="region of interest" description="Disordered" evidence="2">
    <location>
        <begin position="138"/>
        <end position="212"/>
    </location>
</feature>
<comment type="caution">
    <text evidence="4">The sequence shown here is derived from an EMBL/GenBank/DDBJ whole genome shotgun (WGS) entry which is preliminary data.</text>
</comment>
<gene>
    <name evidence="4" type="ORF">C2E21_1288</name>
</gene>
<evidence type="ECO:0000313" key="4">
    <source>
        <dbReference type="EMBL" id="PRW60471.1"/>
    </source>
</evidence>
<keyword evidence="5" id="KW-1185">Reference proteome</keyword>
<feature type="chain" id="PRO_5015146660" evidence="3">
    <location>
        <begin position="27"/>
        <end position="396"/>
    </location>
</feature>
<dbReference type="OrthoDB" id="512564at2759"/>
<evidence type="ECO:0000313" key="5">
    <source>
        <dbReference type="Proteomes" id="UP000239899"/>
    </source>
</evidence>
<evidence type="ECO:0000256" key="2">
    <source>
        <dbReference type="SAM" id="MobiDB-lite"/>
    </source>
</evidence>
<accession>A0A2P6U2C3</accession>
<dbReference type="InterPro" id="IPR051477">
    <property type="entry name" value="Expansin_CellWall"/>
</dbReference>
<organism evidence="4 5">
    <name type="scientific">Chlorella sorokiniana</name>
    <name type="common">Freshwater green alga</name>
    <dbReference type="NCBI Taxonomy" id="3076"/>
    <lineage>
        <taxon>Eukaryota</taxon>
        <taxon>Viridiplantae</taxon>
        <taxon>Chlorophyta</taxon>
        <taxon>core chlorophytes</taxon>
        <taxon>Trebouxiophyceae</taxon>
        <taxon>Chlorellales</taxon>
        <taxon>Chlorellaceae</taxon>
        <taxon>Chlorella clade</taxon>
        <taxon>Chlorella</taxon>
    </lineage>
</organism>
<dbReference type="Gene3D" id="2.40.40.10">
    <property type="entry name" value="RlpA-like domain"/>
    <property type="match status" value="1"/>
</dbReference>
<keyword evidence="1 3" id="KW-0732">Signal</keyword>
<evidence type="ECO:0000256" key="3">
    <source>
        <dbReference type="SAM" id="SignalP"/>
    </source>
</evidence>
<dbReference type="PANTHER" id="PTHR31836">
    <property type="match status" value="1"/>
</dbReference>